<keyword evidence="3" id="KW-1185">Reference proteome</keyword>
<evidence type="ECO:0000256" key="1">
    <source>
        <dbReference type="SAM" id="Phobius"/>
    </source>
</evidence>
<accession>A0A498RAZ2</accession>
<evidence type="ECO:0000313" key="2">
    <source>
        <dbReference type="EMBL" id="VBB08037.1"/>
    </source>
</evidence>
<keyword evidence="1" id="KW-0812">Transmembrane</keyword>
<gene>
    <name evidence="2" type="ORF">LUCI_3302</name>
</gene>
<protein>
    <submittedName>
        <fullName evidence="2">Uncharacterized protein</fullName>
    </submittedName>
</protein>
<organism evidence="2 3">
    <name type="scientific">Lucifera butyrica</name>
    <dbReference type="NCBI Taxonomy" id="1351585"/>
    <lineage>
        <taxon>Bacteria</taxon>
        <taxon>Bacillati</taxon>
        <taxon>Bacillota</taxon>
        <taxon>Negativicutes</taxon>
        <taxon>Veillonellales</taxon>
        <taxon>Veillonellaceae</taxon>
        <taxon>Lucifera</taxon>
    </lineage>
</organism>
<reference evidence="2 3" key="1">
    <citation type="submission" date="2018-06" db="EMBL/GenBank/DDBJ databases">
        <authorList>
            <person name="Strepis N."/>
        </authorList>
    </citation>
    <scope>NUCLEOTIDE SEQUENCE [LARGE SCALE GENOMIC DNA]</scope>
    <source>
        <strain evidence="2">LUCI</strain>
    </source>
</reference>
<dbReference type="EMBL" id="UPPP01000083">
    <property type="protein sequence ID" value="VBB08037.1"/>
    <property type="molecule type" value="Genomic_DNA"/>
</dbReference>
<dbReference type="RefSeq" id="WP_122628950.1">
    <property type="nucleotide sequence ID" value="NZ_UPPP01000083.1"/>
</dbReference>
<feature type="transmembrane region" description="Helical" evidence="1">
    <location>
        <begin position="46"/>
        <end position="66"/>
    </location>
</feature>
<proteinExistence type="predicted"/>
<feature type="transmembrane region" description="Helical" evidence="1">
    <location>
        <begin position="73"/>
        <end position="97"/>
    </location>
</feature>
<dbReference type="OrthoDB" id="1726338at2"/>
<sequence>MYGWSALIIILCGTLWSLWVRADRFRHSAEQTDTKASPFSIALQELVATAGGVYLSFIMLVAFLKLEIPDKILLFQVAFDPLALTALGIAIIQPLFIKFIDKK</sequence>
<keyword evidence="1" id="KW-0472">Membrane</keyword>
<evidence type="ECO:0000313" key="3">
    <source>
        <dbReference type="Proteomes" id="UP000277811"/>
    </source>
</evidence>
<dbReference type="Proteomes" id="UP000277811">
    <property type="component" value="Unassembled WGS sequence"/>
</dbReference>
<name>A0A498RAZ2_9FIRM</name>
<keyword evidence="1" id="KW-1133">Transmembrane helix</keyword>
<dbReference type="AlphaFoldDB" id="A0A498RAZ2"/>